<dbReference type="InterPro" id="IPR053439">
    <property type="entry name" value="IcmF/GTPase_domain"/>
</dbReference>
<dbReference type="FunFam" id="3.20.20.240:FF:000003">
    <property type="entry name" value="Fused isobutyryl-CoA mutase"/>
    <property type="match status" value="1"/>
</dbReference>
<dbReference type="GO" id="GO:0005525">
    <property type="term" value="F:GTP binding"/>
    <property type="evidence" value="ECO:0007669"/>
    <property type="project" value="UniProtKB-UniRule"/>
</dbReference>
<evidence type="ECO:0000256" key="6">
    <source>
        <dbReference type="ARBA" id="ARBA00022842"/>
    </source>
</evidence>
<dbReference type="EC" id="3.6.5.-" evidence="14"/>
<evidence type="ECO:0000256" key="4">
    <source>
        <dbReference type="ARBA" id="ARBA00022741"/>
    </source>
</evidence>
<feature type="binding site" evidence="14">
    <location>
        <position position="251"/>
    </location>
    <ligand>
        <name>Mg(2+)</name>
        <dbReference type="ChEBI" id="CHEBI:18420"/>
        <label>1</label>
        <note>catalytic</note>
    </ligand>
</feature>
<evidence type="ECO:0000256" key="13">
    <source>
        <dbReference type="ARBA" id="ARBA00061670"/>
    </source>
</evidence>
<feature type="binding site" evidence="14">
    <location>
        <position position="846"/>
    </location>
    <ligand>
        <name>substrate</name>
    </ligand>
</feature>
<evidence type="ECO:0000259" key="15">
    <source>
        <dbReference type="PROSITE" id="PS51332"/>
    </source>
</evidence>
<dbReference type="CDD" id="cd02071">
    <property type="entry name" value="MM_CoA_mut_B12_BD"/>
    <property type="match status" value="1"/>
</dbReference>
<evidence type="ECO:0000256" key="1">
    <source>
        <dbReference type="ARBA" id="ARBA00001922"/>
    </source>
</evidence>
<dbReference type="GO" id="GO:0003924">
    <property type="term" value="F:GTPase activity"/>
    <property type="evidence" value="ECO:0007669"/>
    <property type="project" value="UniProtKB-UniRule"/>
</dbReference>
<evidence type="ECO:0000256" key="7">
    <source>
        <dbReference type="ARBA" id="ARBA00023134"/>
    </source>
</evidence>
<comment type="function">
    <text evidence="14">Catalyzes the reversible interconversion of isobutyryl-CoA and n-butyryl-CoA, using radical chemistry. Also exhibits GTPase activity, associated with its G-protein domain (MeaI) that functions as a chaperone that assists cofactor delivery and proper holo-enzyme assembly.</text>
</comment>
<dbReference type="GO" id="GO:0000287">
    <property type="term" value="F:magnesium ion binding"/>
    <property type="evidence" value="ECO:0007669"/>
    <property type="project" value="UniProtKB-UniRule"/>
</dbReference>
<feature type="binding site" evidence="14">
    <location>
        <position position="718"/>
    </location>
    <ligand>
        <name>substrate</name>
    </ligand>
</feature>
<dbReference type="Pfam" id="PF01642">
    <property type="entry name" value="MM_CoA_mutase"/>
    <property type="match status" value="1"/>
</dbReference>
<dbReference type="SUPFAM" id="SSF52540">
    <property type="entry name" value="P-loop containing nucleoside triphosphate hydrolases"/>
    <property type="match status" value="1"/>
</dbReference>
<dbReference type="InterPro" id="IPR006158">
    <property type="entry name" value="Cobalamin-bd"/>
</dbReference>
<proteinExistence type="inferred from homology"/>
<accession>A0A544TBY0</accession>
<feature type="binding site" evidence="14">
    <location>
        <position position="851"/>
    </location>
    <ligand>
        <name>substrate</name>
    </ligand>
</feature>
<dbReference type="InterPro" id="IPR016176">
    <property type="entry name" value="Cbl-dep_enz_cat"/>
</dbReference>
<evidence type="ECO:0000256" key="10">
    <source>
        <dbReference type="ARBA" id="ARBA00023268"/>
    </source>
</evidence>
<feature type="binding site" description="axial binding residue" evidence="14">
    <location>
        <position position="25"/>
    </location>
    <ligand>
        <name>adenosylcob(III)alamin</name>
        <dbReference type="ChEBI" id="CHEBI:18408"/>
    </ligand>
    <ligandPart>
        <name>Co</name>
        <dbReference type="ChEBI" id="CHEBI:27638"/>
    </ligandPart>
</feature>
<dbReference type="GO" id="GO:0047727">
    <property type="term" value="F:isobutyryl-CoA mutase activity"/>
    <property type="evidence" value="ECO:0007669"/>
    <property type="project" value="UniProtKB-UniRule"/>
</dbReference>
<feature type="binding site" evidence="14">
    <location>
        <position position="213"/>
    </location>
    <ligand>
        <name>Mg(2+)</name>
        <dbReference type="ChEBI" id="CHEBI:18420"/>
        <label>1</label>
        <note>catalytic</note>
    </ligand>
</feature>
<reference evidence="16 17" key="1">
    <citation type="submission" date="2019-05" db="EMBL/GenBank/DDBJ databases">
        <title>Psychrobacillus vulpis sp. nov., a new species isolated from feces of a red fox that inhabits in The Tablas de Daimiel Natural Park, Albacete, Spain.</title>
        <authorList>
            <person name="Rodriguez M."/>
            <person name="Reina J.C."/>
            <person name="Bejar V."/>
            <person name="Llamas I."/>
        </authorList>
    </citation>
    <scope>NUCLEOTIDE SEQUENCE [LARGE SCALE GENOMIC DNA]</scope>
    <source>
        <strain evidence="16 17">NEAU-3TGS17</strain>
    </source>
</reference>
<comment type="cofactor">
    <cofactor evidence="1 14">
        <name>adenosylcob(III)alamin</name>
        <dbReference type="ChEBI" id="CHEBI:18408"/>
    </cofactor>
</comment>
<comment type="catalytic activity">
    <reaction evidence="12 14">
        <text>2-methylpropanoyl-CoA = butanoyl-CoA</text>
        <dbReference type="Rhea" id="RHEA:13141"/>
        <dbReference type="ChEBI" id="CHEBI:57338"/>
        <dbReference type="ChEBI" id="CHEBI:57371"/>
        <dbReference type="EC" id="5.4.99.13"/>
    </reaction>
</comment>
<dbReference type="GO" id="GO:0006637">
    <property type="term" value="P:acyl-CoA metabolic process"/>
    <property type="evidence" value="ECO:0007669"/>
    <property type="project" value="UniProtKB-UniRule"/>
</dbReference>
<feature type="binding site" evidence="14">
    <location>
        <begin position="346"/>
        <end position="349"/>
    </location>
    <ligand>
        <name>GTP</name>
        <dbReference type="ChEBI" id="CHEBI:37565"/>
    </ligand>
</feature>
<evidence type="ECO:0000313" key="17">
    <source>
        <dbReference type="Proteomes" id="UP000317316"/>
    </source>
</evidence>
<dbReference type="PANTHER" id="PTHR43087">
    <property type="entry name" value="LYSINE/ARGININE/ORNITHINE TRANSPORT SYSTEM KINASE"/>
    <property type="match status" value="1"/>
</dbReference>
<dbReference type="PROSITE" id="PS51332">
    <property type="entry name" value="B12_BINDING"/>
    <property type="match status" value="1"/>
</dbReference>
<feature type="binding site" evidence="14">
    <location>
        <position position="251"/>
    </location>
    <ligand>
        <name>Mg(2+)</name>
        <dbReference type="ChEBI" id="CHEBI:18420"/>
        <label>2</label>
    </ligand>
</feature>
<keyword evidence="6 14" id="KW-0460">Magnesium</keyword>
<evidence type="ECO:0000313" key="16">
    <source>
        <dbReference type="EMBL" id="TQR14973.1"/>
    </source>
</evidence>
<keyword evidence="17" id="KW-1185">Reference proteome</keyword>
<dbReference type="Proteomes" id="UP000317316">
    <property type="component" value="Unassembled WGS sequence"/>
</dbReference>
<name>A0A544TBY0_9BACI</name>
<dbReference type="Gene3D" id="3.40.50.300">
    <property type="entry name" value="P-loop containing nucleotide triphosphate hydrolases"/>
    <property type="match status" value="1"/>
</dbReference>
<evidence type="ECO:0000256" key="3">
    <source>
        <dbReference type="ARBA" id="ARBA00022723"/>
    </source>
</evidence>
<keyword evidence="5 14" id="KW-0378">Hydrolase</keyword>
<dbReference type="InterPro" id="IPR052040">
    <property type="entry name" value="GTPase/Isobutyryl-CoA_mutase"/>
</dbReference>
<dbReference type="Pfam" id="PF02310">
    <property type="entry name" value="B12-binding"/>
    <property type="match status" value="1"/>
</dbReference>
<feature type="binding site" evidence="14">
    <location>
        <position position="1084"/>
    </location>
    <ligand>
        <name>GTP</name>
        <dbReference type="ChEBI" id="CHEBI:37565"/>
    </ligand>
</feature>
<dbReference type="GO" id="GO:0031419">
    <property type="term" value="F:cobalamin binding"/>
    <property type="evidence" value="ECO:0007669"/>
    <property type="project" value="UniProtKB-UniRule"/>
</dbReference>
<dbReference type="InterPro" id="IPR033669">
    <property type="entry name" value="IcmF"/>
</dbReference>
<keyword evidence="9 14" id="KW-0413">Isomerase</keyword>
<dbReference type="NCBIfam" id="NF045497">
    <property type="entry name" value="IsobCoAmut_IcmF"/>
    <property type="match status" value="1"/>
</dbReference>
<sequence length="1085" mass="120804">MSSVEVYRPKNHIRFVTASSLFDGHDASINIMRRILQGSGAEVIHLGHNRSVEEVVNAAIQEDVQGIAISSYQGGHVEYFKYMKDLLVERGAPHIQIFGGGGGVIIPKEIKELQEYGISGIFSPEDGRKLGLQGMINKILEACDVPTKSTGATLEVEAVSTEKPELLAHLITVAEEAHQTGDAEAKAMIERAKNITKGTPVLGITGTGGAGKSSLTDELIRRFLHDLPNKKIAVLSIDPTKQKTGGALLGDRIRMNAIFNKRVFMRSLATRGSRTELSGAISDVLDVVKAAGFDLIIVETSGIGQGDAEIANVSDVSMYVMTSEFGAPSQLEKIDMIDYADLIVINKFERKGSEDALRQVQKQYQRSRELWHDDLDTMPVYGTIASQFNDKGTNSLFAALIGVLNDKAGTDWETSYEQFVKTQKQNVIIPNERRYYLREITDAVRGYHKKSEEQVAFARRLFQLEGALEAVKEKAADDALVSSLESLASGVRDELTAESKRILENWAALKAAYAGDEFVTKVRDKEIRTILRTESLSGLKIPKVVLPKFADYGEILRWVYKENVPGSFPYTAGVFPFKREGEDPKRQFAGEGTPVRTNRRFHYLSKDDDAKRLSTAFDSVTLYGEDPDHRPDIFGKVGESGVSVCTLDDMKKLYDGFDLCAPSTSVSMTINGPAPIILAMFMNTAIDQQVKNREAELGRTLTLEEFTEVKTNTLQVVRGTVQADILKEDQGQNTCIFSTEFALRMMGDIQQYFIDQKVRNYYSVSISGYHIAEAGANPISQLAFTLSNGFTYVEYYLSRGMHIDDFAPNLSFFFSNGLDPEYTVIGRVARRIWAVVMRDKYGANERSQKLKYHVQTSGRSLHAQEIDFNDIRTTLQALMALQDNCNSLHTNAYDEAITTPTEESVRRAMAIQMIITKEHGLSKNENPLQGAFIIEELTDIVEEAVLAEFDRINDRGGVLGAMETQYQRGKIQEESMYYEMKKHTGELPIIGVNTYLNPNPASAEDIDNMEIARATTEEKESQITNLRTFQTKHAEEANLALNKLKQVAVSGGNIFEELMYTVQKASLGQITNALYEVGGQYRRNM</sequence>
<comment type="caution">
    <text evidence="16">The sequence shown here is derived from an EMBL/GenBank/DDBJ whole genome shotgun (WGS) entry which is preliminary data.</text>
</comment>
<comment type="caution">
    <text evidence="14">Lacks conserved residue(s) required for the propagation of feature annotation.</text>
</comment>
<keyword evidence="11 14" id="KW-0170">Cobalt</keyword>
<comment type="domain">
    <text evidence="14">Is composed of four functional domains: the N-terminal 5'-deoxyadenosylcobalamin binding region that is homologous to the small subunit of ICM (IcmB), a middle P-loop GTPase domain (MeaI) that likely acts as a chaperone for ICM, a structured linker region involved in dimer formation, and a C-terminal part that is homologous to the large substrate-binding subunit of ICM (IcmA).</text>
</comment>
<dbReference type="InterPro" id="IPR036724">
    <property type="entry name" value="Cobalamin-bd_sf"/>
</dbReference>
<comment type="subunit">
    <text evidence="14">Homodimer.</text>
</comment>
<dbReference type="InterPro" id="IPR027417">
    <property type="entry name" value="P-loop_NTPase"/>
</dbReference>
<feature type="binding site" evidence="14">
    <location>
        <position position="963"/>
    </location>
    <ligand>
        <name>GTP</name>
        <dbReference type="ChEBI" id="CHEBI:37565"/>
    </ligand>
</feature>
<feature type="binding site" evidence="14">
    <location>
        <position position="811"/>
    </location>
    <ligand>
        <name>substrate</name>
    </ligand>
</feature>
<dbReference type="RefSeq" id="WP_142537952.1">
    <property type="nucleotide sequence ID" value="NZ_BMIE01000001.1"/>
</dbReference>
<dbReference type="AlphaFoldDB" id="A0A544TBY0"/>
<evidence type="ECO:0000256" key="11">
    <source>
        <dbReference type="ARBA" id="ARBA00023285"/>
    </source>
</evidence>
<comment type="cofactor">
    <cofactor evidence="14">
        <name>Mg(2+)</name>
        <dbReference type="ChEBI" id="CHEBI:18420"/>
    </cofactor>
</comment>
<keyword evidence="3 14" id="KW-0479">Metal-binding</keyword>
<feature type="binding site" evidence="14">
    <location>
        <position position="299"/>
    </location>
    <ligand>
        <name>Mg(2+)</name>
        <dbReference type="ChEBI" id="CHEBI:18420"/>
        <label>2</label>
    </ligand>
</feature>
<keyword evidence="2 14" id="KW-0846">Cobalamin</keyword>
<dbReference type="GO" id="GO:0034784">
    <property type="term" value="F:pivalyl-CoA mutase activity"/>
    <property type="evidence" value="ECO:0007669"/>
    <property type="project" value="InterPro"/>
</dbReference>
<evidence type="ECO:0000256" key="9">
    <source>
        <dbReference type="ARBA" id="ARBA00023235"/>
    </source>
</evidence>
<comment type="similarity">
    <text evidence="13 14">Belongs to the IcmF family.</text>
</comment>
<feature type="binding site" evidence="14">
    <location>
        <position position="254"/>
    </location>
    <ligand>
        <name>GTP</name>
        <dbReference type="ChEBI" id="CHEBI:37565"/>
    </ligand>
</feature>
<protein>
    <recommendedName>
        <fullName evidence="14">Fused isobutyryl-CoA mutase</fullName>
    </recommendedName>
    <domain>
        <recommendedName>
            <fullName evidence="14">Isobutyryl-CoA mutase</fullName>
            <shortName evidence="14">ICM</shortName>
            <ecNumber evidence="14">5.4.99.13</ecNumber>
        </recommendedName>
    </domain>
    <domain>
        <recommendedName>
            <fullName evidence="14">P-loop GTPase</fullName>
            <ecNumber evidence="14">3.6.5.-</ecNumber>
        </recommendedName>
        <alternativeName>
            <fullName evidence="14">G-protein chaperone</fullName>
        </alternativeName>
    </domain>
</protein>
<keyword evidence="4 14" id="KW-0547">Nucleotide-binding</keyword>
<dbReference type="InterPro" id="IPR006098">
    <property type="entry name" value="MMCoA_mutase_a_cat"/>
</dbReference>
<feature type="binding site" evidence="14">
    <location>
        <position position="237"/>
    </location>
    <ligand>
        <name>Mg(2+)</name>
        <dbReference type="ChEBI" id="CHEBI:18420"/>
        <label>2</label>
    </ligand>
</feature>
<feature type="binding site" evidence="14">
    <location>
        <begin position="209"/>
        <end position="214"/>
    </location>
    <ligand>
        <name>GTP</name>
        <dbReference type="ChEBI" id="CHEBI:37565"/>
    </ligand>
</feature>
<dbReference type="Gene3D" id="3.40.50.280">
    <property type="entry name" value="Cobalamin-binding domain"/>
    <property type="match status" value="1"/>
</dbReference>
<keyword evidence="10 14" id="KW-0511">Multifunctional enzyme</keyword>
<feature type="domain" description="B12-binding" evidence="15">
    <location>
        <begin position="12"/>
        <end position="150"/>
    </location>
</feature>
<keyword evidence="7 14" id="KW-0342">GTP-binding</keyword>
<organism evidence="16 17">
    <name type="scientific">Psychrobacillus lasiicapitis</name>
    <dbReference type="NCBI Taxonomy" id="1636719"/>
    <lineage>
        <taxon>Bacteria</taxon>
        <taxon>Bacillati</taxon>
        <taxon>Bacillota</taxon>
        <taxon>Bacilli</taxon>
        <taxon>Bacillales</taxon>
        <taxon>Bacillaceae</taxon>
        <taxon>Psychrobacillus</taxon>
    </lineage>
</organism>
<dbReference type="HAMAP" id="MF_02050">
    <property type="entry name" value="IcmF"/>
    <property type="match status" value="1"/>
</dbReference>
<feature type="binding site" evidence="14">
    <location>
        <position position="300"/>
    </location>
    <ligand>
        <name>Mg(2+)</name>
        <dbReference type="ChEBI" id="CHEBI:18420"/>
        <label>2</label>
    </ligand>
</feature>
<dbReference type="EC" id="5.4.99.13" evidence="14"/>
<dbReference type="SUPFAM" id="SSF52242">
    <property type="entry name" value="Cobalamin (vitamin B12)-binding domain"/>
    <property type="match status" value="1"/>
</dbReference>
<dbReference type="GO" id="GO:0004494">
    <property type="term" value="F:methylmalonyl-CoA mutase activity"/>
    <property type="evidence" value="ECO:0007669"/>
    <property type="project" value="InterPro"/>
</dbReference>
<feature type="binding site" evidence="14">
    <location>
        <position position="299"/>
    </location>
    <ligand>
        <name>Mg(2+)</name>
        <dbReference type="ChEBI" id="CHEBI:18420"/>
        <label>1</label>
        <note>catalytic</note>
    </ligand>
</feature>
<feature type="binding site" evidence="14">
    <location>
        <position position="238"/>
    </location>
    <ligand>
        <name>Mg(2+)</name>
        <dbReference type="ChEBI" id="CHEBI:18420"/>
        <label>2</label>
    </ligand>
</feature>
<dbReference type="NCBIfam" id="TIGR00641">
    <property type="entry name" value="acid_CoA_mut_N"/>
    <property type="match status" value="1"/>
</dbReference>
<dbReference type="SUPFAM" id="SSF51703">
    <property type="entry name" value="Cobalamin (vitamin B12)-dependent enzymes"/>
    <property type="match status" value="1"/>
</dbReference>
<dbReference type="Pfam" id="PF03308">
    <property type="entry name" value="MeaB"/>
    <property type="match status" value="1"/>
</dbReference>
<dbReference type="InterPro" id="IPR006099">
    <property type="entry name" value="MeMalonylCoA_mutase_a/b_cat"/>
</dbReference>
<keyword evidence="8 14" id="KW-0143">Chaperone</keyword>
<evidence type="ECO:0000256" key="5">
    <source>
        <dbReference type="ARBA" id="ARBA00022801"/>
    </source>
</evidence>
<dbReference type="EMBL" id="VDGH01000003">
    <property type="protein sequence ID" value="TQR14973.1"/>
    <property type="molecule type" value="Genomic_DNA"/>
</dbReference>
<evidence type="ECO:0000256" key="2">
    <source>
        <dbReference type="ARBA" id="ARBA00022628"/>
    </source>
</evidence>
<dbReference type="OrthoDB" id="9762378at2"/>
<evidence type="ECO:0000256" key="12">
    <source>
        <dbReference type="ARBA" id="ARBA00050252"/>
    </source>
</evidence>
<feature type="binding site" evidence="14">
    <location>
        <position position="762"/>
    </location>
    <ligand>
        <name>substrate</name>
    </ligand>
</feature>
<dbReference type="PANTHER" id="PTHR43087:SF1">
    <property type="entry name" value="LAO_AO TRANSPORT SYSTEM ATPASE"/>
    <property type="match status" value="1"/>
</dbReference>
<dbReference type="Gene3D" id="3.20.20.240">
    <property type="entry name" value="Methylmalonyl-CoA mutase"/>
    <property type="match status" value="1"/>
</dbReference>
<feature type="binding site" evidence="14">
    <location>
        <position position="612"/>
    </location>
    <ligand>
        <name>substrate</name>
    </ligand>
</feature>
<gene>
    <name evidence="14" type="primary">icmF</name>
    <name evidence="16" type="ORF">FG382_05765</name>
</gene>
<evidence type="ECO:0000256" key="8">
    <source>
        <dbReference type="ARBA" id="ARBA00023186"/>
    </source>
</evidence>
<comment type="catalytic activity">
    <reaction evidence="14">
        <text>GTP + H2O = GDP + phosphate + H(+)</text>
        <dbReference type="Rhea" id="RHEA:19669"/>
        <dbReference type="ChEBI" id="CHEBI:15377"/>
        <dbReference type="ChEBI" id="CHEBI:15378"/>
        <dbReference type="ChEBI" id="CHEBI:37565"/>
        <dbReference type="ChEBI" id="CHEBI:43474"/>
        <dbReference type="ChEBI" id="CHEBI:58189"/>
    </reaction>
</comment>
<evidence type="ECO:0000256" key="14">
    <source>
        <dbReference type="HAMAP-Rule" id="MF_02050"/>
    </source>
</evidence>
<feature type="binding site" evidence="14">
    <location>
        <position position="577"/>
    </location>
    <ligand>
        <name>substrate</name>
    </ligand>
</feature>
<dbReference type="FunFam" id="3.40.50.280:FF:000005">
    <property type="entry name" value="Fused isobutyryl-CoA mutase"/>
    <property type="match status" value="1"/>
</dbReference>